<sequence>METPHVDRRFFLTRVGVLGALAAAGTAVPGVARAVTSGSPADPLVDQVAKLLAAIARDTLNGLAVFVVPGPDAYSRTQGTPREEPGAMEARTPDFLIESLDNYVPMSDQVAAAVGRALANGLADVPIVVPPAIPVVTNSLLADLDDVVKVLLRNDSALPLSAVIALLLNTQAVRVDPGSAAGPHLSPFSRLSFAKKAEVFELLEQADPQLVGSIDRELPEPLKGSVSGILQFIAGALLEFSAFGAYSEWSTFDAATLTVAKPPLGWGLAKYDPGSMDGWDEFKGYYQGRQKVSPL</sequence>
<dbReference type="RefSeq" id="WP_141778748.1">
    <property type="nucleotide sequence ID" value="NZ_VFOV01000001.1"/>
</dbReference>
<evidence type="ECO:0000313" key="2">
    <source>
        <dbReference type="Proteomes" id="UP000320209"/>
    </source>
</evidence>
<dbReference type="Proteomes" id="UP000320209">
    <property type="component" value="Unassembled WGS sequence"/>
</dbReference>
<gene>
    <name evidence="1" type="ORF">FB381_0411</name>
</gene>
<organism evidence="1 2">
    <name type="scientific">Nocardioides albertanoniae</name>
    <dbReference type="NCBI Taxonomy" id="1175486"/>
    <lineage>
        <taxon>Bacteria</taxon>
        <taxon>Bacillati</taxon>
        <taxon>Actinomycetota</taxon>
        <taxon>Actinomycetes</taxon>
        <taxon>Propionibacteriales</taxon>
        <taxon>Nocardioidaceae</taxon>
        <taxon>Nocardioides</taxon>
    </lineage>
</organism>
<dbReference type="AlphaFoldDB" id="A0A543A1U9"/>
<keyword evidence="2" id="KW-1185">Reference proteome</keyword>
<dbReference type="PROSITE" id="PS51318">
    <property type="entry name" value="TAT"/>
    <property type="match status" value="1"/>
</dbReference>
<evidence type="ECO:0000313" key="1">
    <source>
        <dbReference type="EMBL" id="TQL66548.1"/>
    </source>
</evidence>
<reference evidence="1 2" key="1">
    <citation type="submission" date="2019-06" db="EMBL/GenBank/DDBJ databases">
        <title>Sequencing the genomes of 1000 actinobacteria strains.</title>
        <authorList>
            <person name="Klenk H.-P."/>
        </authorList>
    </citation>
    <scope>NUCLEOTIDE SEQUENCE [LARGE SCALE GENOMIC DNA]</scope>
    <source>
        <strain evidence="1 2">DSM 25218</strain>
    </source>
</reference>
<proteinExistence type="predicted"/>
<accession>A0A543A1U9</accession>
<comment type="caution">
    <text evidence="1">The sequence shown here is derived from an EMBL/GenBank/DDBJ whole genome shotgun (WGS) entry which is preliminary data.</text>
</comment>
<dbReference type="EMBL" id="VFOV01000001">
    <property type="protein sequence ID" value="TQL66548.1"/>
    <property type="molecule type" value="Genomic_DNA"/>
</dbReference>
<name>A0A543A1U9_9ACTN</name>
<dbReference type="InterPro" id="IPR006311">
    <property type="entry name" value="TAT_signal"/>
</dbReference>
<dbReference type="OrthoDB" id="4167826at2"/>
<protein>
    <submittedName>
        <fullName evidence="1">Uncharacterized protein</fullName>
    </submittedName>
</protein>